<organism evidence="1 2">
    <name type="scientific">Dioscorea alata</name>
    <name type="common">Purple yam</name>
    <dbReference type="NCBI Taxonomy" id="55571"/>
    <lineage>
        <taxon>Eukaryota</taxon>
        <taxon>Viridiplantae</taxon>
        <taxon>Streptophyta</taxon>
        <taxon>Embryophyta</taxon>
        <taxon>Tracheophyta</taxon>
        <taxon>Spermatophyta</taxon>
        <taxon>Magnoliopsida</taxon>
        <taxon>Liliopsida</taxon>
        <taxon>Dioscoreales</taxon>
        <taxon>Dioscoreaceae</taxon>
        <taxon>Dioscorea</taxon>
    </lineage>
</organism>
<comment type="caution">
    <text evidence="1">The sequence shown here is derived from an EMBL/GenBank/DDBJ whole genome shotgun (WGS) entry which is preliminary data.</text>
</comment>
<dbReference type="EMBL" id="CM037027">
    <property type="protein sequence ID" value="KAH7657742.1"/>
    <property type="molecule type" value="Genomic_DNA"/>
</dbReference>
<dbReference type="Proteomes" id="UP000827976">
    <property type="component" value="Chromosome 17"/>
</dbReference>
<keyword evidence="1" id="KW-0808">Transferase</keyword>
<dbReference type="EC" id="2.7.11.1" evidence="1"/>
<name>A0ACB7UBV0_DIOAL</name>
<evidence type="ECO:0000313" key="1">
    <source>
        <dbReference type="EMBL" id="KAH7657742.1"/>
    </source>
</evidence>
<sequence>MACYVILLFFGITIFDSKLALADDLTIYFTNNVSTTLWINNNEFLSTLQFSDGSIARMILVNGSGDNRSGRKLGYGCGFFCHLATSASCEFGIILLETTSPDSWRTVPQVVWSANHNNLVGENATLEFSHGSLMLRNSAGGKIWSSNNSNKNVVGMSIAGGPNLVLFNSSNGVVWQSFDHPTDTLLPGQVLRRGQSLISSLANPDMGTGFFSLSISLGFLTAFIHTDISVPYFFLPKTYMPKKLLQYVKFESGEVQLGFLFGNWTYSYTLAETQLYQPSDFLRLDPDGGLRIYSWMLQEGWRVVYDFMYNSDLCQLPLTCGRYGVCNKGQCSCPKALDGVNYFAPVDAQSPELGCHQIGSLSLQDQYQLVDFGNLSYFSFADSQAAVPDIGELHECREACSRNASCQAAFFDYDHDASVGRCYLPSEILSIRANKISEGNVVSSAYLKVRVYSGASSPISPSLSATVKNGKYHKILLFSGFCIIAIFISALIVVMFVWKIRASKHEQDHFEPGTPARFSYNEICIVTHNFSQEIGRGGFAVVFKGVLKDGTLVAVKQLKNERQGIDDFLTEVRTIGGIHHINLVRLIGFCAEKLHRILVFEYMSNGSLDGWIFDEMKQDLDCKTKLNIIADIAKGLAYLHEGCRQRIAHLDVKPHNILLDDHFNAKISDFGLAKFIDRDRCQFTNTFMRGTLGYIAPEWQHSQHITVKADVYSFGIVMLEILFGRRNLDYSQCSSDVNLLTLMRRKTEEFDLTHIIQQQGQKMNNYEEKLTLRMMKLGIWCTIVDYKKRPSMSQIVKFLEGVVKLEDDISFDLPHNEASPNRKVILAP</sequence>
<gene>
    <name evidence="1" type="ORF">IHE45_17G041500</name>
</gene>
<keyword evidence="2" id="KW-1185">Reference proteome</keyword>
<reference evidence="2" key="1">
    <citation type="journal article" date="2022" name="Nat. Commun.">
        <title>Chromosome evolution and the genetic basis of agronomically important traits in greater yam.</title>
        <authorList>
            <person name="Bredeson J.V."/>
            <person name="Lyons J.B."/>
            <person name="Oniyinde I.O."/>
            <person name="Okereke N.R."/>
            <person name="Kolade O."/>
            <person name="Nnabue I."/>
            <person name="Nwadili C.O."/>
            <person name="Hribova E."/>
            <person name="Parker M."/>
            <person name="Nwogha J."/>
            <person name="Shu S."/>
            <person name="Carlson J."/>
            <person name="Kariba R."/>
            <person name="Muthemba S."/>
            <person name="Knop K."/>
            <person name="Barton G.J."/>
            <person name="Sherwood A.V."/>
            <person name="Lopez-Montes A."/>
            <person name="Asiedu R."/>
            <person name="Jamnadass R."/>
            <person name="Muchugi A."/>
            <person name="Goodstein D."/>
            <person name="Egesi C.N."/>
            <person name="Featherston J."/>
            <person name="Asfaw A."/>
            <person name="Simpson G.G."/>
            <person name="Dolezel J."/>
            <person name="Hendre P.S."/>
            <person name="Van Deynze A."/>
            <person name="Kumar P.L."/>
            <person name="Obidiegwu J.E."/>
            <person name="Bhattacharjee R."/>
            <person name="Rokhsar D.S."/>
        </authorList>
    </citation>
    <scope>NUCLEOTIDE SEQUENCE [LARGE SCALE GENOMIC DNA]</scope>
    <source>
        <strain evidence="2">cv. TDa95/00328</strain>
    </source>
</reference>
<accession>A0ACB7UBV0</accession>
<proteinExistence type="predicted"/>
<protein>
    <submittedName>
        <fullName evidence="1">S-receptor-like serine/threonine-protein kinase protein</fullName>
        <ecNumber evidence="1">2.7.11.1</ecNumber>
    </submittedName>
</protein>
<evidence type="ECO:0000313" key="2">
    <source>
        <dbReference type="Proteomes" id="UP000827976"/>
    </source>
</evidence>